<keyword evidence="1" id="KW-0472">Membrane</keyword>
<evidence type="ECO:0000313" key="2">
    <source>
        <dbReference type="EMBL" id="GAA0608081.1"/>
    </source>
</evidence>
<evidence type="ECO:0008006" key="4">
    <source>
        <dbReference type="Google" id="ProtNLM"/>
    </source>
</evidence>
<evidence type="ECO:0000313" key="3">
    <source>
        <dbReference type="Proteomes" id="UP001500957"/>
    </source>
</evidence>
<feature type="transmembrane region" description="Helical" evidence="1">
    <location>
        <begin position="205"/>
        <end position="225"/>
    </location>
</feature>
<comment type="caution">
    <text evidence="2">The sequence shown here is derived from an EMBL/GenBank/DDBJ whole genome shotgun (WGS) entry which is preliminary data.</text>
</comment>
<dbReference type="RefSeq" id="WP_344601757.1">
    <property type="nucleotide sequence ID" value="NZ_BAAAHE010000007.1"/>
</dbReference>
<evidence type="ECO:0000256" key="1">
    <source>
        <dbReference type="SAM" id="Phobius"/>
    </source>
</evidence>
<keyword evidence="3" id="KW-1185">Reference proteome</keyword>
<protein>
    <recommendedName>
        <fullName evidence="4">EXPERA domain-containing protein</fullName>
    </recommendedName>
</protein>
<reference evidence="2 3" key="1">
    <citation type="journal article" date="2019" name="Int. J. Syst. Evol. Microbiol.">
        <title>The Global Catalogue of Microorganisms (GCM) 10K type strain sequencing project: providing services to taxonomists for standard genome sequencing and annotation.</title>
        <authorList>
            <consortium name="The Broad Institute Genomics Platform"/>
            <consortium name="The Broad Institute Genome Sequencing Center for Infectious Disease"/>
            <person name="Wu L."/>
            <person name="Ma J."/>
        </authorList>
    </citation>
    <scope>NUCLEOTIDE SEQUENCE [LARGE SCALE GENOMIC DNA]</scope>
    <source>
        <strain evidence="2 3">JCM 10671</strain>
    </source>
</reference>
<dbReference type="Proteomes" id="UP001500957">
    <property type="component" value="Unassembled WGS sequence"/>
</dbReference>
<feature type="transmembrane region" description="Helical" evidence="1">
    <location>
        <begin position="168"/>
        <end position="185"/>
    </location>
</feature>
<accession>A0ABN1GBJ9</accession>
<keyword evidence="1" id="KW-0812">Transmembrane</keyword>
<feature type="transmembrane region" description="Helical" evidence="1">
    <location>
        <begin position="70"/>
        <end position="93"/>
    </location>
</feature>
<proteinExistence type="predicted"/>
<name>A0ABN1GBJ9_9ACTN</name>
<gene>
    <name evidence="2" type="ORF">GCM10009547_07540</name>
</gene>
<organism evidence="2 3">
    <name type="scientific">Sporichthya brevicatena</name>
    <dbReference type="NCBI Taxonomy" id="171442"/>
    <lineage>
        <taxon>Bacteria</taxon>
        <taxon>Bacillati</taxon>
        <taxon>Actinomycetota</taxon>
        <taxon>Actinomycetes</taxon>
        <taxon>Sporichthyales</taxon>
        <taxon>Sporichthyaceae</taxon>
        <taxon>Sporichthya</taxon>
    </lineage>
</organism>
<sequence length="235" mass="26674">MTETLSSAQAQSLTEAEELAQAQAQADRGDRWFISGCVVCGTWVLGPIGVFMLLYGMLQMKRAEARGAHIRPWAITCIGGFILVDTSVNFFAWGMDFLWAHDSTIGSSLWIDYGRLVDGGYMYDYNVDRIGGVADNGEKAVQLGMVLMGMPIKMVAAWGFLRMKQWGLQWTLIAYWMYFAFWMVYLTNMMQDFPLRFGSSDYGVIGFWLLVNVPFLGPLVLLPYLHTVRRDLWKP</sequence>
<dbReference type="EMBL" id="BAAAHE010000007">
    <property type="protein sequence ID" value="GAA0608081.1"/>
    <property type="molecule type" value="Genomic_DNA"/>
</dbReference>
<feature type="transmembrane region" description="Helical" evidence="1">
    <location>
        <begin position="140"/>
        <end position="161"/>
    </location>
</feature>
<feature type="transmembrane region" description="Helical" evidence="1">
    <location>
        <begin position="32"/>
        <end position="58"/>
    </location>
</feature>
<keyword evidence="1" id="KW-1133">Transmembrane helix</keyword>